<dbReference type="GO" id="GO:0032451">
    <property type="term" value="F:demethylase activity"/>
    <property type="evidence" value="ECO:0007669"/>
    <property type="project" value="UniProtKB-ARBA"/>
</dbReference>
<dbReference type="EMBL" id="FOJG01000001">
    <property type="protein sequence ID" value="SEW39365.1"/>
    <property type="molecule type" value="Genomic_DNA"/>
</dbReference>
<dbReference type="STRING" id="29529.SAMN04488122_2739"/>
<gene>
    <name evidence="10" type="ORF">SAMN04488122_2739</name>
</gene>
<dbReference type="OrthoDB" id="190276at2"/>
<dbReference type="PROSITE" id="PS51471">
    <property type="entry name" value="FE2OG_OXY"/>
    <property type="match status" value="1"/>
</dbReference>
<dbReference type="GO" id="GO:0046872">
    <property type="term" value="F:metal ion binding"/>
    <property type="evidence" value="ECO:0007669"/>
    <property type="project" value="UniProtKB-KW"/>
</dbReference>
<evidence type="ECO:0000313" key="11">
    <source>
        <dbReference type="Proteomes" id="UP000199310"/>
    </source>
</evidence>
<evidence type="ECO:0000256" key="3">
    <source>
        <dbReference type="ARBA" id="ARBA00022763"/>
    </source>
</evidence>
<evidence type="ECO:0000313" key="10">
    <source>
        <dbReference type="EMBL" id="SEW39365.1"/>
    </source>
</evidence>
<proteinExistence type="predicted"/>
<organism evidence="10 11">
    <name type="scientific">Chitinophaga arvensicola</name>
    <dbReference type="NCBI Taxonomy" id="29529"/>
    <lineage>
        <taxon>Bacteria</taxon>
        <taxon>Pseudomonadati</taxon>
        <taxon>Bacteroidota</taxon>
        <taxon>Chitinophagia</taxon>
        <taxon>Chitinophagales</taxon>
        <taxon>Chitinophagaceae</taxon>
        <taxon>Chitinophaga</taxon>
    </lineage>
</organism>
<keyword evidence="3" id="KW-0227">DNA damage</keyword>
<evidence type="ECO:0000259" key="9">
    <source>
        <dbReference type="PROSITE" id="PS51471"/>
    </source>
</evidence>
<dbReference type="InterPro" id="IPR037151">
    <property type="entry name" value="AlkB-like_sf"/>
</dbReference>
<name>A0A1I0REU1_9BACT</name>
<dbReference type="PANTHER" id="PTHR31212">
    <property type="entry name" value="ALPHA-KETOGLUTARATE-DEPENDENT DIOXYGENASE ALKB HOMOLOG 3"/>
    <property type="match status" value="1"/>
</dbReference>
<dbReference type="InterPro" id="IPR027450">
    <property type="entry name" value="AlkB-like"/>
</dbReference>
<evidence type="ECO:0000256" key="7">
    <source>
        <dbReference type="ARBA" id="ARBA00023004"/>
    </source>
</evidence>
<dbReference type="GO" id="GO:0140097">
    <property type="term" value="F:catalytic activity, acting on DNA"/>
    <property type="evidence" value="ECO:0007669"/>
    <property type="project" value="UniProtKB-ARBA"/>
</dbReference>
<keyword evidence="7" id="KW-0408">Iron</keyword>
<comment type="cofactor">
    <cofactor evidence="1">
        <name>Fe(2+)</name>
        <dbReference type="ChEBI" id="CHEBI:29033"/>
    </cofactor>
</comment>
<dbReference type="InterPro" id="IPR032854">
    <property type="entry name" value="ALKBH3"/>
</dbReference>
<feature type="domain" description="Fe2OG dioxygenase" evidence="9">
    <location>
        <begin position="103"/>
        <end position="201"/>
    </location>
</feature>
<evidence type="ECO:0000256" key="6">
    <source>
        <dbReference type="ARBA" id="ARBA00023002"/>
    </source>
</evidence>
<evidence type="ECO:0000256" key="2">
    <source>
        <dbReference type="ARBA" id="ARBA00022723"/>
    </source>
</evidence>
<evidence type="ECO:0000256" key="8">
    <source>
        <dbReference type="ARBA" id="ARBA00023204"/>
    </source>
</evidence>
<dbReference type="FunFam" id="2.60.120.590:FF:000004">
    <property type="entry name" value="DNA oxidative demethylase ALKBH2"/>
    <property type="match status" value="1"/>
</dbReference>
<dbReference type="InterPro" id="IPR005123">
    <property type="entry name" value="Oxoglu/Fe-dep_dioxygenase_dom"/>
</dbReference>
<keyword evidence="5 10" id="KW-0223">Dioxygenase</keyword>
<dbReference type="SUPFAM" id="SSF51197">
    <property type="entry name" value="Clavaminate synthase-like"/>
    <property type="match status" value="1"/>
</dbReference>
<keyword evidence="11" id="KW-1185">Reference proteome</keyword>
<keyword evidence="8" id="KW-0234">DNA repair</keyword>
<keyword evidence="4" id="KW-0460">Magnesium</keyword>
<dbReference type="GO" id="GO:0051213">
    <property type="term" value="F:dioxygenase activity"/>
    <property type="evidence" value="ECO:0007669"/>
    <property type="project" value="UniProtKB-KW"/>
</dbReference>
<evidence type="ECO:0000256" key="5">
    <source>
        <dbReference type="ARBA" id="ARBA00022964"/>
    </source>
</evidence>
<dbReference type="AlphaFoldDB" id="A0A1I0REU1"/>
<dbReference type="GO" id="GO:0016705">
    <property type="term" value="F:oxidoreductase activity, acting on paired donors, with incorporation or reduction of molecular oxygen"/>
    <property type="evidence" value="ECO:0007669"/>
    <property type="project" value="UniProtKB-ARBA"/>
</dbReference>
<sequence>MSQLSFFDDNESLRFPENLLEYYPQFLDTGAALALMNELIATAPWKQTTLTIHDKVLLTPRLTAWYGDAKQSYRLSEKQLDAAPWTPALSALREKVEAFTHLHFNSVLLNYYRDGNDSVAWHSDNEKELGQHPHIASLSLGQARSFDFRHKKDHQQKYSLKLGNGSLLIMKGDLQQHWEHRIPKSARPLQPRINLTFRIIY</sequence>
<dbReference type="GO" id="GO:0016787">
    <property type="term" value="F:hydrolase activity"/>
    <property type="evidence" value="ECO:0007669"/>
    <property type="project" value="UniProtKB-ARBA"/>
</dbReference>
<keyword evidence="6" id="KW-0560">Oxidoreductase</keyword>
<evidence type="ECO:0000256" key="1">
    <source>
        <dbReference type="ARBA" id="ARBA00001954"/>
    </source>
</evidence>
<dbReference type="Pfam" id="PF13532">
    <property type="entry name" value="2OG-FeII_Oxy_2"/>
    <property type="match status" value="1"/>
</dbReference>
<dbReference type="RefSeq" id="WP_089895545.1">
    <property type="nucleotide sequence ID" value="NZ_FOJG01000001.1"/>
</dbReference>
<dbReference type="Proteomes" id="UP000199310">
    <property type="component" value="Unassembled WGS sequence"/>
</dbReference>
<keyword evidence="2" id="KW-0479">Metal-binding</keyword>
<evidence type="ECO:0000256" key="4">
    <source>
        <dbReference type="ARBA" id="ARBA00022842"/>
    </source>
</evidence>
<dbReference type="PANTHER" id="PTHR31212:SF4">
    <property type="entry name" value="ALPHA-KETOGLUTARATE-DEPENDENT DIOXYGENASE ALKB HOMOLOG 3"/>
    <property type="match status" value="1"/>
</dbReference>
<protein>
    <submittedName>
        <fullName evidence="10">Alkylated DNA repair dioxygenase AlkB</fullName>
    </submittedName>
</protein>
<reference evidence="11" key="1">
    <citation type="submission" date="2016-10" db="EMBL/GenBank/DDBJ databases">
        <authorList>
            <person name="Varghese N."/>
            <person name="Submissions S."/>
        </authorList>
    </citation>
    <scope>NUCLEOTIDE SEQUENCE [LARGE SCALE GENOMIC DNA]</scope>
    <source>
        <strain evidence="11">DSM 3695</strain>
    </source>
</reference>
<dbReference type="GO" id="GO:0006307">
    <property type="term" value="P:DNA alkylation repair"/>
    <property type="evidence" value="ECO:0007669"/>
    <property type="project" value="InterPro"/>
</dbReference>
<accession>A0A1I0REU1</accession>
<dbReference type="Gene3D" id="2.60.120.590">
    <property type="entry name" value="Alpha-ketoglutarate-dependent dioxygenase AlkB-like"/>
    <property type="match status" value="1"/>
</dbReference>